<evidence type="ECO:0000313" key="1">
    <source>
        <dbReference type="EMBL" id="EMY82632.1"/>
    </source>
</evidence>
<comment type="caution">
    <text evidence="1">The sequence shown here is derived from an EMBL/GenBank/DDBJ whole genome shotgun (WGS) entry which is preliminary data.</text>
</comment>
<dbReference type="RefSeq" id="WP_003434888.1">
    <property type="nucleotide sequence ID" value="NZ_APLF01000001.1"/>
</dbReference>
<dbReference type="EMBL" id="APLF01000001">
    <property type="protein sequence ID" value="EMY82632.1"/>
    <property type="molecule type" value="Genomic_DNA"/>
</dbReference>
<gene>
    <name evidence="1" type="ORF">pgond44_00870</name>
</gene>
<proteinExistence type="predicted"/>
<reference evidence="1 2" key="1">
    <citation type="journal article" date="2014" name="Genome Biol. Evol.">
        <title>Extensive gene acquisition in the extremely psychrophilic bacterial species Psychroflexus torquis and the link to sea-ice ecosystem specialism.</title>
        <authorList>
            <person name="Feng S."/>
            <person name="Powell S.M."/>
            <person name="Wilson R."/>
            <person name="Bowman J.P."/>
        </authorList>
    </citation>
    <scope>NUCLEOTIDE SEQUENCE [LARGE SCALE GENOMIC DNA]</scope>
    <source>
        <strain evidence="1 2">ACAM 44</strain>
    </source>
</reference>
<dbReference type="STRING" id="1189619.pgond44_00870"/>
<dbReference type="eggNOG" id="ENOG5033A3J">
    <property type="taxonomic scope" value="Bacteria"/>
</dbReference>
<dbReference type="AlphaFoldDB" id="N1WZN1"/>
<keyword evidence="2" id="KW-1185">Reference proteome</keyword>
<accession>N1WZN1</accession>
<dbReference type="Proteomes" id="UP000012317">
    <property type="component" value="Unassembled WGS sequence"/>
</dbReference>
<protein>
    <submittedName>
        <fullName evidence="1">Uncharacterized protein</fullName>
    </submittedName>
</protein>
<sequence>MQQSKDYLMREIERLSVLLIGLIEKISGSKSENTQDDLDEVSQALKGELDLSISEISQIESSELLNHLSNLQESHIQQLVELLYQLYVKSEQLNMNKSKIAKKPFY</sequence>
<evidence type="ECO:0000313" key="2">
    <source>
        <dbReference type="Proteomes" id="UP000012317"/>
    </source>
</evidence>
<name>N1WZN1_9FLAO</name>
<organism evidence="1 2">
    <name type="scientific">Psychroflexus gondwanensis ACAM 44</name>
    <dbReference type="NCBI Taxonomy" id="1189619"/>
    <lineage>
        <taxon>Bacteria</taxon>
        <taxon>Pseudomonadati</taxon>
        <taxon>Bacteroidota</taxon>
        <taxon>Flavobacteriia</taxon>
        <taxon>Flavobacteriales</taxon>
        <taxon>Flavobacteriaceae</taxon>
        <taxon>Psychroflexus</taxon>
    </lineage>
</organism>